<comment type="subcellular location">
    <subcellularLocation>
        <location evidence="2">Cell inner membrane</location>
        <topology evidence="2">Multi-pass membrane protein</topology>
    </subcellularLocation>
</comment>
<dbReference type="InterPro" id="IPR005467">
    <property type="entry name" value="His_kinase_dom"/>
</dbReference>
<evidence type="ECO:0000256" key="1">
    <source>
        <dbReference type="ARBA" id="ARBA00000085"/>
    </source>
</evidence>
<dbReference type="Proteomes" id="UP000013940">
    <property type="component" value="Chromosome"/>
</dbReference>
<evidence type="ECO:0000256" key="9">
    <source>
        <dbReference type="ARBA" id="ARBA00022777"/>
    </source>
</evidence>
<feature type="coiled-coil region" evidence="15">
    <location>
        <begin position="30"/>
        <end position="64"/>
    </location>
</feature>
<proteinExistence type="predicted"/>
<evidence type="ECO:0000256" key="4">
    <source>
        <dbReference type="ARBA" id="ARBA00022475"/>
    </source>
</evidence>
<dbReference type="SUPFAM" id="SSF47384">
    <property type="entry name" value="Homodimeric domain of signal transducing histidine kinase"/>
    <property type="match status" value="1"/>
</dbReference>
<keyword evidence="15" id="KW-0175">Coiled coil</keyword>
<keyword evidence="8" id="KW-0812">Transmembrane</keyword>
<dbReference type="PROSITE" id="PS50110">
    <property type="entry name" value="RESPONSE_REGULATORY"/>
    <property type="match status" value="1"/>
</dbReference>
<evidence type="ECO:0000256" key="2">
    <source>
        <dbReference type="ARBA" id="ARBA00004429"/>
    </source>
</evidence>
<feature type="region of interest" description="Disordered" evidence="16">
    <location>
        <begin position="552"/>
        <end position="586"/>
    </location>
</feature>
<dbReference type="CDD" id="cd00088">
    <property type="entry name" value="HPT"/>
    <property type="match status" value="1"/>
</dbReference>
<organism evidence="19 20">
    <name type="scientific">Pseudomonas protegens (strain DSM 19095 / LMG 27888 / CFBP 6595 / CHA0)</name>
    <dbReference type="NCBI Taxonomy" id="1124983"/>
    <lineage>
        <taxon>Bacteria</taxon>
        <taxon>Pseudomonadati</taxon>
        <taxon>Pseudomonadota</taxon>
        <taxon>Gammaproteobacteria</taxon>
        <taxon>Pseudomonadales</taxon>
        <taxon>Pseudomonadaceae</taxon>
        <taxon>Pseudomonas</taxon>
    </lineage>
</organism>
<accession>A0A2C9EQW5</accession>
<dbReference type="InterPro" id="IPR008207">
    <property type="entry name" value="Sig_transdc_His_kin_Hpt_dom"/>
</dbReference>
<feature type="domain" description="Response regulatory" evidence="18">
    <location>
        <begin position="319"/>
        <end position="436"/>
    </location>
</feature>
<evidence type="ECO:0000256" key="14">
    <source>
        <dbReference type="PROSITE-ProRule" id="PRU00169"/>
    </source>
</evidence>
<dbReference type="InterPro" id="IPR003661">
    <property type="entry name" value="HisK_dim/P_dom"/>
</dbReference>
<dbReference type="KEGG" id="pprc:PFLCHA0_c43030"/>
<evidence type="ECO:0000256" key="11">
    <source>
        <dbReference type="ARBA" id="ARBA00022989"/>
    </source>
</evidence>
<dbReference type="SUPFAM" id="SSF47226">
    <property type="entry name" value="Histidine-containing phosphotransfer domain, HPT domain"/>
    <property type="match status" value="1"/>
</dbReference>
<evidence type="ECO:0000256" key="12">
    <source>
        <dbReference type="ARBA" id="ARBA00023012"/>
    </source>
</evidence>
<keyword evidence="10" id="KW-0067">ATP-binding</keyword>
<comment type="catalytic activity">
    <reaction evidence="1">
        <text>ATP + protein L-histidine = ADP + protein N-phospho-L-histidine.</text>
        <dbReference type="EC" id="2.7.13.3"/>
    </reaction>
</comment>
<dbReference type="SUPFAM" id="SSF55874">
    <property type="entry name" value="ATPase domain of HSP90 chaperone/DNA topoisomerase II/histidine kinase"/>
    <property type="match status" value="1"/>
</dbReference>
<evidence type="ECO:0000256" key="8">
    <source>
        <dbReference type="ARBA" id="ARBA00022692"/>
    </source>
</evidence>
<dbReference type="PANTHER" id="PTHR43047">
    <property type="entry name" value="TWO-COMPONENT HISTIDINE PROTEIN KINASE"/>
    <property type="match status" value="1"/>
</dbReference>
<dbReference type="Pfam" id="PF01627">
    <property type="entry name" value="Hpt"/>
    <property type="match status" value="1"/>
</dbReference>
<evidence type="ECO:0000256" key="5">
    <source>
        <dbReference type="ARBA" id="ARBA00022519"/>
    </source>
</evidence>
<evidence type="ECO:0000313" key="20">
    <source>
        <dbReference type="Proteomes" id="UP000013940"/>
    </source>
</evidence>
<dbReference type="Pfam" id="PF00072">
    <property type="entry name" value="Response_reg"/>
    <property type="match status" value="1"/>
</dbReference>
<keyword evidence="9" id="KW-0418">Kinase</keyword>
<dbReference type="Pfam" id="PF02518">
    <property type="entry name" value="HATPase_c"/>
    <property type="match status" value="1"/>
</dbReference>
<dbReference type="InterPro" id="IPR011006">
    <property type="entry name" value="CheY-like_superfamily"/>
</dbReference>
<evidence type="ECO:0000313" key="19">
    <source>
        <dbReference type="EMBL" id="AGL86062.1"/>
    </source>
</evidence>
<evidence type="ECO:0000259" key="18">
    <source>
        <dbReference type="PROSITE" id="PS50110"/>
    </source>
</evidence>
<dbReference type="HOGENOM" id="CLU_000445_114_15_6"/>
<evidence type="ECO:0000256" key="15">
    <source>
        <dbReference type="SAM" id="Coils"/>
    </source>
</evidence>
<dbReference type="PROSITE" id="PS50109">
    <property type="entry name" value="HIS_KIN"/>
    <property type="match status" value="1"/>
</dbReference>
<dbReference type="GO" id="GO:0009927">
    <property type="term" value="F:histidine phosphotransfer kinase activity"/>
    <property type="evidence" value="ECO:0007669"/>
    <property type="project" value="TreeGrafter"/>
</dbReference>
<dbReference type="SMART" id="SM00448">
    <property type="entry name" value="REC"/>
    <property type="match status" value="1"/>
</dbReference>
<dbReference type="AlphaFoldDB" id="A0A2C9EQW5"/>
<dbReference type="GO" id="GO:0005886">
    <property type="term" value="C:plasma membrane"/>
    <property type="evidence" value="ECO:0007669"/>
    <property type="project" value="UniProtKB-SubCell"/>
</dbReference>
<evidence type="ECO:0000256" key="13">
    <source>
        <dbReference type="ARBA" id="ARBA00023136"/>
    </source>
</evidence>
<protein>
    <recommendedName>
        <fullName evidence="3">histidine kinase</fullName>
        <ecNumber evidence="3">2.7.13.3</ecNumber>
    </recommendedName>
</protein>
<gene>
    <name evidence="19" type="primary">bvgS4</name>
    <name evidence="19" type="ORF">PFLCHA0_c43030</name>
</gene>
<dbReference type="SUPFAM" id="SSF52172">
    <property type="entry name" value="CheY-like"/>
    <property type="match status" value="1"/>
</dbReference>
<dbReference type="CDD" id="cd17546">
    <property type="entry name" value="REC_hyHK_CKI1_RcsC-like"/>
    <property type="match status" value="1"/>
</dbReference>
<dbReference type="Gene3D" id="3.30.565.10">
    <property type="entry name" value="Histidine kinase-like ATPase, C-terminal domain"/>
    <property type="match status" value="1"/>
</dbReference>
<keyword evidence="11" id="KW-1133">Transmembrane helix</keyword>
<evidence type="ECO:0000256" key="6">
    <source>
        <dbReference type="ARBA" id="ARBA00022553"/>
    </source>
</evidence>
<keyword evidence="6 14" id="KW-0597">Phosphoprotein</keyword>
<dbReference type="EC" id="2.7.13.3" evidence="3"/>
<reference evidence="20" key="1">
    <citation type="journal article" date="2014" name="Genome Announc.">
        <title>Full-genome sequence of the plant growth-promoting bacterium Pseudomonas protegens CHA0.</title>
        <authorList>
            <person name="Jousset A."/>
            <person name="Schuldes J."/>
            <person name="Keel C."/>
            <person name="Maurhofer M."/>
            <person name="Daniel R."/>
            <person name="Scheu S."/>
            <person name="Thuermer A."/>
        </authorList>
    </citation>
    <scope>NUCLEOTIDE SEQUENCE [LARGE SCALE GENOMIC DNA]</scope>
    <source>
        <strain evidence="20">DSM 19095 / LMG 27888 / CFBP 6595 / CHA0</strain>
    </source>
</reference>
<name>A0A2C9EQW5_PSEPH</name>
<evidence type="ECO:0000256" key="3">
    <source>
        <dbReference type="ARBA" id="ARBA00012438"/>
    </source>
</evidence>
<dbReference type="CDD" id="cd00082">
    <property type="entry name" value="HisKA"/>
    <property type="match status" value="1"/>
</dbReference>
<dbReference type="InterPro" id="IPR003594">
    <property type="entry name" value="HATPase_dom"/>
</dbReference>
<dbReference type="Gene3D" id="3.40.50.2300">
    <property type="match status" value="1"/>
</dbReference>
<feature type="domain" description="Histidine kinase" evidence="17">
    <location>
        <begin position="74"/>
        <end position="298"/>
    </location>
</feature>
<evidence type="ECO:0000259" key="17">
    <source>
        <dbReference type="PROSITE" id="PS50109"/>
    </source>
</evidence>
<dbReference type="SMART" id="SM00388">
    <property type="entry name" value="HisKA"/>
    <property type="match status" value="1"/>
</dbReference>
<dbReference type="eggNOG" id="COG2205">
    <property type="taxonomic scope" value="Bacteria"/>
</dbReference>
<dbReference type="Gene3D" id="1.10.287.130">
    <property type="match status" value="1"/>
</dbReference>
<keyword evidence="5" id="KW-0997">Cell inner membrane</keyword>
<dbReference type="EMBL" id="CP003190">
    <property type="protein sequence ID" value="AGL86062.1"/>
    <property type="molecule type" value="Genomic_DNA"/>
</dbReference>
<dbReference type="InterPro" id="IPR036641">
    <property type="entry name" value="HPT_dom_sf"/>
</dbReference>
<dbReference type="GO" id="GO:0000155">
    <property type="term" value="F:phosphorelay sensor kinase activity"/>
    <property type="evidence" value="ECO:0007669"/>
    <property type="project" value="InterPro"/>
</dbReference>
<dbReference type="InterPro" id="IPR036097">
    <property type="entry name" value="HisK_dim/P_sf"/>
</dbReference>
<keyword evidence="12" id="KW-0902">Two-component regulatory system</keyword>
<keyword evidence="7 19" id="KW-0808">Transferase</keyword>
<keyword evidence="10" id="KW-0547">Nucleotide-binding</keyword>
<dbReference type="PANTHER" id="PTHR43047:SF72">
    <property type="entry name" value="OSMOSENSING HISTIDINE PROTEIN KINASE SLN1"/>
    <property type="match status" value="1"/>
</dbReference>
<keyword evidence="4" id="KW-1003">Cell membrane</keyword>
<feature type="modified residue" description="4-aspartylphosphate" evidence="14">
    <location>
        <position position="368"/>
    </location>
</feature>
<dbReference type="SMART" id="SM00387">
    <property type="entry name" value="HATPase_c"/>
    <property type="match status" value="1"/>
</dbReference>
<dbReference type="InterPro" id="IPR036890">
    <property type="entry name" value="HATPase_C_sf"/>
</dbReference>
<evidence type="ECO:0000256" key="10">
    <source>
        <dbReference type="ARBA" id="ARBA00022840"/>
    </source>
</evidence>
<dbReference type="InterPro" id="IPR001789">
    <property type="entry name" value="Sig_transdc_resp-reg_receiver"/>
</dbReference>
<sequence length="586" mass="63467">MPGTLAMTPALLPMGVAALLLLSIAAGLGLACLYRQLRQHRQQVQALQQTVATLGTSLQQAERANRLKGQFLGHLGHEIRTPLNAFIGLLELVLQRTEDGSANRGSLELALGAASDLRELLGDLLDISRIESGQLQLNPAWTCLSHSAEAVLGVFQALARQKNLDLSLEFQAPSPEPQVLVDGLRFKQILTNLLSNALKFTRQGKVQVKLQLLPAARPGHFDLLLRVLDTGIGIPPQERQRLLQPFAQVEPTSQSPRDSSGLGLPISHQLCLQMGGSLSLHGRTGPGCEVQVRLTLPGRTAVAPRPVAATPAAAQLPLDVLLADDHPASLTLLQGQLEHLGHRVTCAGNGLQAYQLWHEGDFDLLIVDCNMPLMNGYQLAEAIRRSEGSGPAVNLIGCSASNDPQTHQRGLDAGMHDCLCKPLGLELLGSRLATLHPLPRPDSFSIEALFTLTHGKPQLVRSMLEKLSQCCREDRHLLGRIPPDDFTALLELAHKIRGSALMVRATPLQNCCENLERACLERAGATVISTAVRALDLALIRLAQSLHRHLEGQAQSQPALPREATRPASCQENSKRPVLPRRQPHP</sequence>
<dbReference type="PRINTS" id="PR00344">
    <property type="entry name" value="BCTRLSENSOR"/>
</dbReference>
<evidence type="ECO:0000256" key="7">
    <source>
        <dbReference type="ARBA" id="ARBA00022679"/>
    </source>
</evidence>
<evidence type="ECO:0000256" key="16">
    <source>
        <dbReference type="SAM" id="MobiDB-lite"/>
    </source>
</evidence>
<dbReference type="InterPro" id="IPR004358">
    <property type="entry name" value="Sig_transdc_His_kin-like_C"/>
</dbReference>
<dbReference type="Pfam" id="PF00512">
    <property type="entry name" value="HisKA"/>
    <property type="match status" value="1"/>
</dbReference>
<dbReference type="Gene3D" id="1.20.120.160">
    <property type="entry name" value="HPT domain"/>
    <property type="match status" value="1"/>
</dbReference>
<keyword evidence="13" id="KW-0472">Membrane</keyword>